<feature type="region of interest" description="Disordered" evidence="1">
    <location>
        <begin position="903"/>
        <end position="951"/>
    </location>
</feature>
<dbReference type="Proteomes" id="UP001521222">
    <property type="component" value="Unassembled WGS sequence"/>
</dbReference>
<feature type="region of interest" description="Disordered" evidence="1">
    <location>
        <begin position="336"/>
        <end position="371"/>
    </location>
</feature>
<feature type="compositionally biased region" description="Polar residues" evidence="1">
    <location>
        <begin position="490"/>
        <end position="499"/>
    </location>
</feature>
<feature type="compositionally biased region" description="Basic and acidic residues" evidence="1">
    <location>
        <begin position="425"/>
        <end position="434"/>
    </location>
</feature>
<name>A0ABR3RAE4_9PLEO</name>
<feature type="region of interest" description="Disordered" evidence="1">
    <location>
        <begin position="37"/>
        <end position="64"/>
    </location>
</feature>
<protein>
    <submittedName>
        <fullName evidence="2">Uncharacterized protein</fullName>
    </submittedName>
</protein>
<feature type="compositionally biased region" description="Low complexity" evidence="1">
    <location>
        <begin position="903"/>
        <end position="925"/>
    </location>
</feature>
<feature type="compositionally biased region" description="Low complexity" evidence="1">
    <location>
        <begin position="410"/>
        <end position="421"/>
    </location>
</feature>
<organism evidence="2 3">
    <name type="scientific">Nothophoma quercina</name>
    <dbReference type="NCBI Taxonomy" id="749835"/>
    <lineage>
        <taxon>Eukaryota</taxon>
        <taxon>Fungi</taxon>
        <taxon>Dikarya</taxon>
        <taxon>Ascomycota</taxon>
        <taxon>Pezizomycotina</taxon>
        <taxon>Dothideomycetes</taxon>
        <taxon>Pleosporomycetidae</taxon>
        <taxon>Pleosporales</taxon>
        <taxon>Pleosporineae</taxon>
        <taxon>Didymellaceae</taxon>
        <taxon>Nothophoma</taxon>
    </lineage>
</organism>
<gene>
    <name evidence="2" type="ORF">SLS59_005592</name>
</gene>
<evidence type="ECO:0000256" key="1">
    <source>
        <dbReference type="SAM" id="MobiDB-lite"/>
    </source>
</evidence>
<evidence type="ECO:0000313" key="2">
    <source>
        <dbReference type="EMBL" id="KAL1600927.1"/>
    </source>
</evidence>
<feature type="region of interest" description="Disordered" evidence="1">
    <location>
        <begin position="393"/>
        <end position="499"/>
    </location>
</feature>
<reference evidence="2 3" key="1">
    <citation type="submission" date="2024-02" db="EMBL/GenBank/DDBJ databases">
        <title>De novo assembly and annotation of 12 fungi associated with fruit tree decline syndrome in Ontario, Canada.</title>
        <authorList>
            <person name="Sulman M."/>
            <person name="Ellouze W."/>
            <person name="Ilyukhin E."/>
        </authorList>
    </citation>
    <scope>NUCLEOTIDE SEQUENCE [LARGE SCALE GENOMIC DNA]</scope>
    <source>
        <strain evidence="2 3">M97-236</strain>
    </source>
</reference>
<feature type="compositionally biased region" description="Low complexity" evidence="1">
    <location>
        <begin position="470"/>
        <end position="485"/>
    </location>
</feature>
<feature type="region of interest" description="Disordered" evidence="1">
    <location>
        <begin position="1"/>
        <end position="22"/>
    </location>
</feature>
<evidence type="ECO:0000313" key="3">
    <source>
        <dbReference type="Proteomes" id="UP001521222"/>
    </source>
</evidence>
<feature type="compositionally biased region" description="Low complexity" evidence="1">
    <location>
        <begin position="353"/>
        <end position="367"/>
    </location>
</feature>
<accession>A0ABR3RAE4</accession>
<feature type="compositionally biased region" description="Low complexity" evidence="1">
    <location>
        <begin position="444"/>
        <end position="463"/>
    </location>
</feature>
<comment type="caution">
    <text evidence="2">The sequence shown here is derived from an EMBL/GenBank/DDBJ whole genome shotgun (WGS) entry which is preliminary data.</text>
</comment>
<keyword evidence="3" id="KW-1185">Reference proteome</keyword>
<sequence>MWSSPSLPRPASSVADEASPSNLTTVTVIHVEASTITSFEADQPSSDASSSTKPEDPSASTISNSLIHASQYSSTLPTLPRTSTFVPSRAPYPYENGTRTSSICNSTITPVPVVRGSCTGCALAALNPVTTSYQSNLFGNWTSLVVTETILTEFITYQNNGTIDGVLTETKTVNQTKTVNEWITDTAANFNIYLPTPGLELTLEVGPTYVLYTNIFGGPDAQVQVNRTALTARNNATLAQLKPIKSTCQPRVSPLKNFIPTRTVDWNFFIQTFANGSTPSSTAGFSSPVPVPTKLVNFLAQDLDVQQQFQGADINTCTLAGISEVLIGDPNRTFFPPTTTTAAAQPSSKPKVTATSAASFSPPAFSSVPGTNTYLSTTYASTSKHITKQGCLRCDTNAGDRPEKTPKPDPNTNDINDDPAPTKTPDAKNDDTPKSNDQPNNNNDPKTQDQPQNTPQNPQNTPKPDVKTTPSVPDIINSIISSNPDLTKKPAQQPTNTDQTITIGNSVVTVMPQPTKQGQGQTTAPTMVIIGTETVTVGQTTTINGVPVVVPTAGGGSTIIVGDKTIGINPRITQAPQPVLTIGHNTITANPQGQFVIGTQTLQRGGPLLTLDDHTLTLGPNGKVAIWNSGAGTQTLVSMNGQPAVTFGGSPITAEILGGTTVFVLNSQTLGPGSAVTVDGTTFSLPSGFHGSSIVINGRTTGLVPGLPELTVNNVPITATVASGTTEFVLGEGQTLAPGGQLIVSGTTYSLPVSGRGSTIVINGATSRLNPTHLPVLPYGGESVTATIASGTTAFIFGPGETLTPGGVVTISGTTISLPASASGSVVVVNGVTSTLDSSSGYSPMSAPAIVVDGKTITATTRDGTVEYDISPSTTLFPDGQIVISGTTYSLVGGTALVVDGKTSTLSTSPASNSASTTSGSSSTSERGAGDFIASGIGETSHSRGGGSRGGGGIDKWAESLIIGLTGWLMWLV</sequence>
<feature type="compositionally biased region" description="Basic and acidic residues" evidence="1">
    <location>
        <begin position="398"/>
        <end position="407"/>
    </location>
</feature>
<proteinExistence type="predicted"/>
<dbReference type="EMBL" id="JAKIXB020000017">
    <property type="protein sequence ID" value="KAL1600927.1"/>
    <property type="molecule type" value="Genomic_DNA"/>
</dbReference>